<organism evidence="1 2">
    <name type="scientific">Ralstonia phage RSL2</name>
    <dbReference type="NCBI Taxonomy" id="1585840"/>
    <lineage>
        <taxon>Viruses</taxon>
        <taxon>Duplodnaviria</taxon>
        <taxon>Heunggongvirae</taxon>
        <taxon>Uroviricota</taxon>
        <taxon>Caudoviricetes</taxon>
        <taxon>Chimalliviridae</taxon>
        <taxon>Chiangmaivirus</taxon>
        <taxon>Chiangmaivirus RSL2</taxon>
    </lineage>
</organism>
<accession>A0A0A8J9A6</accession>
<dbReference type="OrthoDB" id="8434at10239"/>
<dbReference type="GeneID" id="26639531"/>
<evidence type="ECO:0008006" key="3">
    <source>
        <dbReference type="Google" id="ProtNLM"/>
    </source>
</evidence>
<dbReference type="KEGG" id="vg:26639531"/>
<dbReference type="InterPro" id="IPR055632">
    <property type="entry name" value="DUF7208"/>
</dbReference>
<sequence>MEHVTRTLWFSALQSAMVRGSAYKWLKYTTLNEKFNTLAQQYPGAGVYPKLGYIALGRGGLGMQTGADGQTYPKILQHKSNDGALFNHMPFSLRLLDNDLPAQYRARYAIRQQVEYNGTPYWAYWIKRVDFSQADTDLFLKQTLDDGTTNVQDVVPDESTLNPVPTDLTESGTNLLAGYSVLASTIIGLPLDSFDINEIRAASQIITQQSGRAIVSELALCTGYDQVIQAQSGTGTFPFTEAVGVQVATFVQAMYPLDYINESLTDNLELGISEPLFQLEGVNA</sequence>
<proteinExistence type="predicted"/>
<dbReference type="EMBL" id="AP014693">
    <property type="protein sequence ID" value="BAQ02618.1"/>
    <property type="molecule type" value="Genomic_DNA"/>
</dbReference>
<name>A0A0A8J9A6_9CAUD</name>
<keyword evidence="2" id="KW-1185">Reference proteome</keyword>
<dbReference type="RefSeq" id="YP_009212939.1">
    <property type="nucleotide sequence ID" value="NC_028950.1"/>
</dbReference>
<dbReference type="Proteomes" id="UP000203794">
    <property type="component" value="Segment"/>
</dbReference>
<dbReference type="Pfam" id="PF23838">
    <property type="entry name" value="DUF7208"/>
    <property type="match status" value="1"/>
</dbReference>
<reference evidence="1 2" key="1">
    <citation type="submission" date="2014-12" db="EMBL/GenBank/DDBJ databases">
        <title>Genome analysis of a novel jumbo phage RSL2 infecting the phytopathogen Ralstonia solanacearum.</title>
        <authorList>
            <person name="Kawasaki T."/>
            <person name="Fujie M."/>
            <person name="Chatchawankanphanich O."/>
            <person name="Ogata H."/>
            <person name="Yamada T."/>
        </authorList>
    </citation>
    <scope>NUCLEOTIDE SEQUENCE [LARGE SCALE GENOMIC DNA]</scope>
    <source>
        <strain evidence="1 2">RSL2</strain>
    </source>
</reference>
<evidence type="ECO:0000313" key="2">
    <source>
        <dbReference type="Proteomes" id="UP000203794"/>
    </source>
</evidence>
<protein>
    <recommendedName>
        <fullName evidence="3">Virion structural protein</fullName>
    </recommendedName>
</protein>
<evidence type="ECO:0000313" key="1">
    <source>
        <dbReference type="EMBL" id="BAQ02618.1"/>
    </source>
</evidence>